<dbReference type="PATRIC" id="fig|1121014.3.peg.614"/>
<feature type="domain" description="Methyltransferase type 12" evidence="1">
    <location>
        <begin position="50"/>
        <end position="140"/>
    </location>
</feature>
<dbReference type="EMBL" id="AVCJ01000002">
    <property type="protein sequence ID" value="KFL37566.1"/>
    <property type="molecule type" value="Genomic_DNA"/>
</dbReference>
<sequence>MGEDAIIRSWLANADAWAEVVRTDGIESRRLGTNAAVVEAIAALAPATLLDVGCGEGWLCREFAARDVRCTGVDASASLVHAAREAGDGHYEVLDYAALAAGDALPGPFDAIACNFALLGEDILPLLASLRRRLSATGRLVLQTVHPLVAGADGDYADGWRTETFAAFGAGRFPASMPWYFRTLSRWVDDLGKAGLGVERVREPMDPNTGRPLSLLLVAAPRAA</sequence>
<proteinExistence type="predicted"/>
<dbReference type="InterPro" id="IPR029063">
    <property type="entry name" value="SAM-dependent_MTases_sf"/>
</dbReference>
<name>A0A087ML13_9GAMM</name>
<dbReference type="SUPFAM" id="SSF53335">
    <property type="entry name" value="S-adenosyl-L-methionine-dependent methyltransferases"/>
    <property type="match status" value="1"/>
</dbReference>
<protein>
    <recommendedName>
        <fullName evidence="1">Methyltransferase type 12 domain-containing protein</fullName>
    </recommendedName>
</protein>
<dbReference type="AlphaFoldDB" id="A0A087ML13"/>
<dbReference type="Pfam" id="PF08242">
    <property type="entry name" value="Methyltransf_12"/>
    <property type="match status" value="1"/>
</dbReference>
<gene>
    <name evidence="2" type="ORF">N788_09265</name>
</gene>
<comment type="caution">
    <text evidence="2">The sequence shown here is derived from an EMBL/GenBank/DDBJ whole genome shotgun (WGS) entry which is preliminary data.</text>
</comment>
<dbReference type="STRING" id="1121014.N788_09265"/>
<dbReference type="OrthoDB" id="9791837at2"/>
<dbReference type="PANTHER" id="PTHR43861">
    <property type="entry name" value="TRANS-ACONITATE 2-METHYLTRANSFERASE-RELATED"/>
    <property type="match status" value="1"/>
</dbReference>
<evidence type="ECO:0000313" key="3">
    <source>
        <dbReference type="Proteomes" id="UP000029085"/>
    </source>
</evidence>
<organism evidence="2 3">
    <name type="scientific">Arenimonas donghaensis DSM 18148 = HO3-R19</name>
    <dbReference type="NCBI Taxonomy" id="1121014"/>
    <lineage>
        <taxon>Bacteria</taxon>
        <taxon>Pseudomonadati</taxon>
        <taxon>Pseudomonadota</taxon>
        <taxon>Gammaproteobacteria</taxon>
        <taxon>Lysobacterales</taxon>
        <taxon>Lysobacteraceae</taxon>
        <taxon>Arenimonas</taxon>
    </lineage>
</organism>
<dbReference type="Proteomes" id="UP000029085">
    <property type="component" value="Unassembled WGS sequence"/>
</dbReference>
<reference evidence="2 3" key="2">
    <citation type="journal article" date="2015" name="Stand. Genomic Sci.">
        <title>High quality draft genomic sequence of Arenimonas donghaensis DSM 18148(T).</title>
        <authorList>
            <person name="Chen F."/>
            <person name="Wang H."/>
            <person name="Cao Y."/>
            <person name="Li X."/>
            <person name="Wang G."/>
        </authorList>
    </citation>
    <scope>NUCLEOTIDE SEQUENCE [LARGE SCALE GENOMIC DNA]</scope>
    <source>
        <strain evidence="2 3">HO3-R19</strain>
    </source>
</reference>
<evidence type="ECO:0000313" key="2">
    <source>
        <dbReference type="EMBL" id="KFL37566.1"/>
    </source>
</evidence>
<reference evidence="3" key="1">
    <citation type="submission" date="2013-08" db="EMBL/GenBank/DDBJ databases">
        <title>Genome sequencing of Arenimonas donghaensis.</title>
        <authorList>
            <person name="Chen F."/>
            <person name="Wang G."/>
        </authorList>
    </citation>
    <scope>NUCLEOTIDE SEQUENCE [LARGE SCALE GENOMIC DNA]</scope>
    <source>
        <strain evidence="3">HO3-R19</strain>
    </source>
</reference>
<keyword evidence="3" id="KW-1185">Reference proteome</keyword>
<dbReference type="InterPro" id="IPR013217">
    <property type="entry name" value="Methyltransf_12"/>
</dbReference>
<dbReference type="Gene3D" id="3.40.50.150">
    <property type="entry name" value="Vaccinia Virus protein VP39"/>
    <property type="match status" value="1"/>
</dbReference>
<accession>A0A087ML13</accession>
<evidence type="ECO:0000259" key="1">
    <source>
        <dbReference type="Pfam" id="PF08242"/>
    </source>
</evidence>
<dbReference type="CDD" id="cd02440">
    <property type="entry name" value="AdoMet_MTases"/>
    <property type="match status" value="1"/>
</dbReference>